<protein>
    <submittedName>
        <fullName evidence="1">Uncharacterized protein</fullName>
    </submittedName>
</protein>
<reference evidence="1 2" key="2">
    <citation type="journal article" date="2018" name="Annu Rev Anim Biosci">
        <title>Bat Biology, Genomes, and the Bat1K Project: To Generate Chromosome-Level Genomes for All Living Bat Species.</title>
        <authorList>
            <person name="Teeling E.C."/>
            <person name="Vernes S.C."/>
            <person name="Davalos L.M."/>
            <person name="Ray D.A."/>
            <person name="Gilbert M.T.P."/>
            <person name="Myers E."/>
        </authorList>
    </citation>
    <scope>NUCLEOTIDE SEQUENCE</scope>
</reference>
<reference evidence="1 2" key="1">
    <citation type="journal article" date="2015" name="Annu Rev Anim Biosci">
        <title>The Genome 10K Project: a way forward.</title>
        <authorList>
            <person name="Koepfli K.P."/>
            <person name="Paten B."/>
            <person name="O'Brien S.J."/>
            <person name="Koepfli K.P."/>
            <person name="Paten B."/>
            <person name="Antunes A."/>
            <person name="Belov K."/>
            <person name="Bustamante C."/>
            <person name="Castoe T.A."/>
            <person name="Clawson H."/>
            <person name="Crawford A.J."/>
            <person name="Diekhans M."/>
            <person name="Distel D."/>
            <person name="Durbin R."/>
            <person name="Earl D."/>
            <person name="Fujita M.K."/>
            <person name="Gamble T."/>
            <person name="Georges A."/>
            <person name="Gemmell N."/>
            <person name="Gilbert M.T."/>
            <person name="Graves J.M."/>
            <person name="Green R.E."/>
            <person name="Hickey G."/>
            <person name="Jarvis E.D."/>
            <person name="Johnson W."/>
            <person name="Komissarov A."/>
            <person name="Korf I."/>
            <person name="Kuhn R."/>
            <person name="Larkin D.M."/>
            <person name="Lewin H."/>
            <person name="Lopez J.V."/>
            <person name="Ma J."/>
            <person name="Marques-Bonet T."/>
            <person name="Miller W."/>
            <person name="Murphy R."/>
            <person name="Pevzner P."/>
            <person name="Shapiro B."/>
            <person name="Steiner C."/>
            <person name="Tamazian G."/>
            <person name="Venkatesh B."/>
            <person name="Wang J."/>
            <person name="Wayne R."/>
            <person name="Wiley E."/>
            <person name="Yang H."/>
            <person name="Zhang G."/>
            <person name="Haussler D."/>
            <person name="Ryder O."/>
            <person name="O'Brien S.J."/>
        </authorList>
    </citation>
    <scope>NUCLEOTIDE SEQUENCE</scope>
</reference>
<dbReference type="Ensembl" id="ENSRFET00010009873.1">
    <property type="protein sequence ID" value="ENSRFEP00010009001.1"/>
    <property type="gene ID" value="ENSRFEG00010006158.1"/>
</dbReference>
<organism evidence="1 2">
    <name type="scientific">Rhinolophus ferrumequinum</name>
    <name type="common">Greater horseshoe bat</name>
    <dbReference type="NCBI Taxonomy" id="59479"/>
    <lineage>
        <taxon>Eukaryota</taxon>
        <taxon>Metazoa</taxon>
        <taxon>Chordata</taxon>
        <taxon>Craniata</taxon>
        <taxon>Vertebrata</taxon>
        <taxon>Euteleostomi</taxon>
        <taxon>Mammalia</taxon>
        <taxon>Eutheria</taxon>
        <taxon>Laurasiatheria</taxon>
        <taxon>Chiroptera</taxon>
        <taxon>Yinpterochiroptera</taxon>
        <taxon>Rhinolophoidea</taxon>
        <taxon>Rhinolophidae</taxon>
        <taxon>Rhinolophinae</taxon>
        <taxon>Rhinolophus</taxon>
    </lineage>
</organism>
<evidence type="ECO:0000313" key="1">
    <source>
        <dbReference type="Ensembl" id="ENSRFEP00010009001.1"/>
    </source>
</evidence>
<reference evidence="2" key="3">
    <citation type="submission" date="2018-12" db="EMBL/GenBank/DDBJ databases">
        <title>G10K-VGP greater horseshoe bat female genome, primary haplotype.</title>
        <authorList>
            <person name="Teeling E."/>
            <person name="Myers G."/>
            <person name="Vernes S."/>
            <person name="Pippel M."/>
            <person name="Winkler S."/>
            <person name="Fedrigo O."/>
            <person name="Rhie A."/>
            <person name="Koren S."/>
            <person name="Phillippy A."/>
            <person name="Lewin H."/>
            <person name="Damas J."/>
            <person name="Howe K."/>
            <person name="Mountcastle J."/>
            <person name="Jarvis E.D."/>
        </authorList>
    </citation>
    <scope>NUCLEOTIDE SEQUENCE [LARGE SCALE GENOMIC DNA]</scope>
</reference>
<name>A0A671E6V6_RHIFE</name>
<dbReference type="Proteomes" id="UP000472240">
    <property type="component" value="Chromosome 2"/>
</dbReference>
<evidence type="ECO:0000313" key="2">
    <source>
        <dbReference type="Proteomes" id="UP000472240"/>
    </source>
</evidence>
<dbReference type="GeneTree" id="ENSGT00910000148601"/>
<proteinExistence type="predicted"/>
<accession>A0A671E6V6</accession>
<sequence length="105" mass="12263">MNPPSHTIPTNQPQLRSSVYTSYIKPSHLLYPMIWLSLKLQIRPDRSSSTNNLLRGYPCNHLTICTSTKRILLTIDPNYHTRTHKINFPIMTPSYNMIHLYPSRN</sequence>
<reference evidence="1" key="5">
    <citation type="submission" date="2025-09" db="UniProtKB">
        <authorList>
            <consortium name="Ensembl"/>
        </authorList>
    </citation>
    <scope>IDENTIFICATION</scope>
</reference>
<dbReference type="OMA" id="RTHKINF"/>
<dbReference type="AlphaFoldDB" id="A0A671E6V6"/>
<dbReference type="InParanoid" id="A0A671E6V6"/>
<keyword evidence="2" id="KW-1185">Reference proteome</keyword>
<reference evidence="1" key="4">
    <citation type="submission" date="2025-08" db="UniProtKB">
        <authorList>
            <consortium name="Ensembl"/>
        </authorList>
    </citation>
    <scope>IDENTIFICATION</scope>
</reference>